<sequence length="376" mass="41599">MKKFKFNFFKKPQVILVLLTLICAGTIWLSSMNQSVSAPLRTVAGIFVVPLQRGMNQIGTWFAEKNQERMSLDDVLSQKEQLQEQVAKLQAEQAQHANDNDEISRLRQLLNLKETYNTYPTVGATVIMKNSGNNWYRKFMIDKGTNDGLDVDMNVIATAGLVGIITDIGPNYAIVTSIIDEESKVSGMLRKTLDTCIVAGDMSAIQDGRLRLEYMSNNFNSDVDNTVVTSNVSEKFLPGIVIGKAVDVTLEDNKVTKTGYLVPAVDFEHLKDVLVITTKKQTLSDEELEKIQEQLIEPSTSEEEITQPSTEAAEEETEESTEEQTSAEESLQSSSETSSKQQSSQTSSQQSNGEESSESPVADSIQADFQAVPDEE</sequence>
<protein>
    <recommendedName>
        <fullName evidence="2">Cell shape-determining protein MreC</fullName>
    </recommendedName>
    <alternativeName>
        <fullName evidence="4">Cell shape protein MreC</fullName>
    </alternativeName>
</protein>
<evidence type="ECO:0000256" key="6">
    <source>
        <dbReference type="SAM" id="MobiDB-lite"/>
    </source>
</evidence>
<proteinExistence type="inferred from homology"/>
<keyword evidence="5" id="KW-0175">Coiled coil</keyword>
<dbReference type="PANTHER" id="PTHR34138:SF1">
    <property type="entry name" value="CELL SHAPE-DETERMINING PROTEIN MREC"/>
    <property type="match status" value="1"/>
</dbReference>
<evidence type="ECO:0000256" key="1">
    <source>
        <dbReference type="ARBA" id="ARBA00009369"/>
    </source>
</evidence>
<evidence type="ECO:0000256" key="3">
    <source>
        <dbReference type="ARBA" id="ARBA00022960"/>
    </source>
</evidence>
<accession>A0A9D1ECW8</accession>
<dbReference type="Proteomes" id="UP000824201">
    <property type="component" value="Unassembled WGS sequence"/>
</dbReference>
<feature type="compositionally biased region" description="Low complexity" evidence="6">
    <location>
        <begin position="327"/>
        <end position="354"/>
    </location>
</feature>
<dbReference type="InterPro" id="IPR007221">
    <property type="entry name" value="MreC"/>
</dbReference>
<evidence type="ECO:0000256" key="5">
    <source>
        <dbReference type="SAM" id="Coils"/>
    </source>
</evidence>
<dbReference type="GO" id="GO:0005886">
    <property type="term" value="C:plasma membrane"/>
    <property type="evidence" value="ECO:0007669"/>
    <property type="project" value="TreeGrafter"/>
</dbReference>
<comment type="similarity">
    <text evidence="1">Belongs to the MreC family.</text>
</comment>
<feature type="compositionally biased region" description="Acidic residues" evidence="6">
    <location>
        <begin position="312"/>
        <end position="326"/>
    </location>
</feature>
<feature type="domain" description="Rod shape-determining protein MreC beta-barrel core" evidence="7">
    <location>
        <begin position="127"/>
        <end position="276"/>
    </location>
</feature>
<dbReference type="InterPro" id="IPR042177">
    <property type="entry name" value="Cell/Rod_1"/>
</dbReference>
<evidence type="ECO:0000256" key="2">
    <source>
        <dbReference type="ARBA" id="ARBA00013855"/>
    </source>
</evidence>
<comment type="caution">
    <text evidence="8">The sequence shown here is derived from an EMBL/GenBank/DDBJ whole genome shotgun (WGS) entry which is preliminary data.</text>
</comment>
<reference evidence="8" key="1">
    <citation type="submission" date="2020-10" db="EMBL/GenBank/DDBJ databases">
        <authorList>
            <person name="Gilroy R."/>
        </authorList>
    </citation>
    <scope>NUCLEOTIDE SEQUENCE</scope>
    <source>
        <strain evidence="8">ChiW13-3771</strain>
    </source>
</reference>
<feature type="coiled-coil region" evidence="5">
    <location>
        <begin position="65"/>
        <end position="109"/>
    </location>
</feature>
<evidence type="ECO:0000313" key="8">
    <source>
        <dbReference type="EMBL" id="HIR87618.1"/>
    </source>
</evidence>
<evidence type="ECO:0000259" key="7">
    <source>
        <dbReference type="Pfam" id="PF04085"/>
    </source>
</evidence>
<evidence type="ECO:0000256" key="4">
    <source>
        <dbReference type="ARBA" id="ARBA00032089"/>
    </source>
</evidence>
<dbReference type="InterPro" id="IPR042175">
    <property type="entry name" value="Cell/Rod_MreC_2"/>
</dbReference>
<evidence type="ECO:0000313" key="9">
    <source>
        <dbReference type="Proteomes" id="UP000824201"/>
    </source>
</evidence>
<dbReference type="GO" id="GO:0008360">
    <property type="term" value="P:regulation of cell shape"/>
    <property type="evidence" value="ECO:0007669"/>
    <property type="project" value="UniProtKB-KW"/>
</dbReference>
<reference evidence="8" key="2">
    <citation type="journal article" date="2021" name="PeerJ">
        <title>Extensive microbial diversity within the chicken gut microbiome revealed by metagenomics and culture.</title>
        <authorList>
            <person name="Gilroy R."/>
            <person name="Ravi A."/>
            <person name="Getino M."/>
            <person name="Pursley I."/>
            <person name="Horton D.L."/>
            <person name="Alikhan N.F."/>
            <person name="Baker D."/>
            <person name="Gharbi K."/>
            <person name="Hall N."/>
            <person name="Watson M."/>
            <person name="Adriaenssens E.M."/>
            <person name="Foster-Nyarko E."/>
            <person name="Jarju S."/>
            <person name="Secka A."/>
            <person name="Antonio M."/>
            <person name="Oren A."/>
            <person name="Chaudhuri R.R."/>
            <person name="La Ragione R."/>
            <person name="Hildebrand F."/>
            <person name="Pallen M.J."/>
        </authorList>
    </citation>
    <scope>NUCLEOTIDE SEQUENCE</scope>
    <source>
        <strain evidence="8">ChiW13-3771</strain>
    </source>
</reference>
<dbReference type="EMBL" id="DVHN01000016">
    <property type="protein sequence ID" value="HIR87618.1"/>
    <property type="molecule type" value="Genomic_DNA"/>
</dbReference>
<dbReference type="Gene3D" id="2.40.10.350">
    <property type="entry name" value="Rod shape-determining protein MreC, domain 2"/>
    <property type="match status" value="1"/>
</dbReference>
<name>A0A9D1ECW8_9FIRM</name>
<keyword evidence="3" id="KW-0133">Cell shape</keyword>
<dbReference type="AlphaFoldDB" id="A0A9D1ECW8"/>
<dbReference type="Pfam" id="PF04085">
    <property type="entry name" value="MreC"/>
    <property type="match status" value="1"/>
</dbReference>
<dbReference type="PANTHER" id="PTHR34138">
    <property type="entry name" value="CELL SHAPE-DETERMINING PROTEIN MREC"/>
    <property type="match status" value="1"/>
</dbReference>
<gene>
    <name evidence="8" type="ORF">IAC96_01585</name>
</gene>
<organism evidence="8 9">
    <name type="scientific">Candidatus Fimimorpha faecalis</name>
    <dbReference type="NCBI Taxonomy" id="2840824"/>
    <lineage>
        <taxon>Bacteria</taxon>
        <taxon>Bacillati</taxon>
        <taxon>Bacillota</taxon>
        <taxon>Clostridia</taxon>
        <taxon>Eubacteriales</taxon>
        <taxon>Candidatus Fimimorpha</taxon>
    </lineage>
</organism>
<dbReference type="Gene3D" id="2.40.10.340">
    <property type="entry name" value="Rod shape-determining protein MreC, domain 1"/>
    <property type="match status" value="1"/>
</dbReference>
<feature type="region of interest" description="Disordered" evidence="6">
    <location>
        <begin position="294"/>
        <end position="376"/>
    </location>
</feature>
<dbReference type="InterPro" id="IPR055342">
    <property type="entry name" value="MreC_beta-barrel_core"/>
</dbReference>